<feature type="domain" description="EF-hand" evidence="4">
    <location>
        <begin position="108"/>
        <end position="143"/>
    </location>
</feature>
<dbReference type="CDD" id="cd00051">
    <property type="entry name" value="EFh"/>
    <property type="match status" value="1"/>
</dbReference>
<sequence>MQASNRTSKPSPLGYSLSPNSSPFGTPRSTAFTQLSSMQIQELKESFQMLDKDGDGIIGREDLGAMLGSLVGQDPTPTMINAHLSSVPTPFNLASYLTHLSQHLSLLTPGPDLLSAFAAFDDNDDGTIDVAELTESLTSMGERMSEADIERALKGFTKRRALGRGQTHGGDVFRYRDFVDVLSGKEEEKE</sequence>
<feature type="domain" description="EF-hand" evidence="4">
    <location>
        <begin position="38"/>
        <end position="73"/>
    </location>
</feature>
<dbReference type="SMART" id="SM00054">
    <property type="entry name" value="EFh"/>
    <property type="match status" value="2"/>
</dbReference>
<dbReference type="InterPro" id="IPR002048">
    <property type="entry name" value="EF_hand_dom"/>
</dbReference>
<accession>A0A292PNM5</accession>
<evidence type="ECO:0000259" key="4">
    <source>
        <dbReference type="PROSITE" id="PS50222"/>
    </source>
</evidence>
<feature type="region of interest" description="Disordered" evidence="3">
    <location>
        <begin position="1"/>
        <end position="29"/>
    </location>
</feature>
<dbReference type="InterPro" id="IPR050403">
    <property type="entry name" value="Myosin_RLC"/>
</dbReference>
<evidence type="ECO:0000256" key="1">
    <source>
        <dbReference type="ARBA" id="ARBA00022737"/>
    </source>
</evidence>
<keyword evidence="2" id="KW-0106">Calcium</keyword>
<evidence type="ECO:0000313" key="6">
    <source>
        <dbReference type="Proteomes" id="UP001412239"/>
    </source>
</evidence>
<organism evidence="5 6">
    <name type="scientific">Tuber aestivum</name>
    <name type="common">summer truffle</name>
    <dbReference type="NCBI Taxonomy" id="59557"/>
    <lineage>
        <taxon>Eukaryota</taxon>
        <taxon>Fungi</taxon>
        <taxon>Dikarya</taxon>
        <taxon>Ascomycota</taxon>
        <taxon>Pezizomycotina</taxon>
        <taxon>Pezizomycetes</taxon>
        <taxon>Pezizales</taxon>
        <taxon>Tuberaceae</taxon>
        <taxon>Tuber</taxon>
    </lineage>
</organism>
<dbReference type="PANTHER" id="PTHR23049">
    <property type="entry name" value="MYOSIN REGULATORY LIGHT CHAIN 2"/>
    <property type="match status" value="1"/>
</dbReference>
<dbReference type="Proteomes" id="UP001412239">
    <property type="component" value="Unassembled WGS sequence"/>
</dbReference>
<dbReference type="FunFam" id="1.10.238.10:FF:000001">
    <property type="entry name" value="Calmodulin 1"/>
    <property type="match status" value="1"/>
</dbReference>
<keyword evidence="1" id="KW-0677">Repeat</keyword>
<evidence type="ECO:0000313" key="5">
    <source>
        <dbReference type="EMBL" id="CUS09252.1"/>
    </source>
</evidence>
<evidence type="ECO:0000256" key="3">
    <source>
        <dbReference type="SAM" id="MobiDB-lite"/>
    </source>
</evidence>
<dbReference type="PROSITE" id="PS50222">
    <property type="entry name" value="EF_HAND_2"/>
    <property type="match status" value="2"/>
</dbReference>
<proteinExistence type="predicted"/>
<protein>
    <recommendedName>
        <fullName evidence="4">EF-hand domain-containing protein</fullName>
    </recommendedName>
</protein>
<dbReference type="InterPro" id="IPR011992">
    <property type="entry name" value="EF-hand-dom_pair"/>
</dbReference>
<dbReference type="InterPro" id="IPR018247">
    <property type="entry name" value="EF_Hand_1_Ca_BS"/>
</dbReference>
<gene>
    <name evidence="5" type="ORF">GSTUAT00006678001</name>
</gene>
<dbReference type="AlphaFoldDB" id="A0A292PNM5"/>
<reference evidence="5" key="1">
    <citation type="submission" date="2015-10" db="EMBL/GenBank/DDBJ databases">
        <authorList>
            <person name="Regsiter A."/>
            <person name="william w."/>
        </authorList>
    </citation>
    <scope>NUCLEOTIDE SEQUENCE</scope>
    <source>
        <strain evidence="5">Montdore</strain>
    </source>
</reference>
<dbReference type="GO" id="GO:0005509">
    <property type="term" value="F:calcium ion binding"/>
    <property type="evidence" value="ECO:0007669"/>
    <property type="project" value="InterPro"/>
</dbReference>
<dbReference type="PROSITE" id="PS00018">
    <property type="entry name" value="EF_HAND_1"/>
    <property type="match status" value="2"/>
</dbReference>
<dbReference type="Pfam" id="PF13202">
    <property type="entry name" value="EF-hand_5"/>
    <property type="match status" value="1"/>
</dbReference>
<dbReference type="EMBL" id="LN891091">
    <property type="protein sequence ID" value="CUS09252.1"/>
    <property type="molecule type" value="Genomic_DNA"/>
</dbReference>
<keyword evidence="6" id="KW-1185">Reference proteome</keyword>
<feature type="non-terminal residue" evidence="5">
    <location>
        <position position="190"/>
    </location>
</feature>
<name>A0A292PNM5_9PEZI</name>
<feature type="compositionally biased region" description="Polar residues" evidence="3">
    <location>
        <begin position="17"/>
        <end position="29"/>
    </location>
</feature>
<feature type="compositionally biased region" description="Polar residues" evidence="3">
    <location>
        <begin position="1"/>
        <end position="10"/>
    </location>
</feature>
<dbReference type="Gene3D" id="1.10.238.10">
    <property type="entry name" value="EF-hand"/>
    <property type="match status" value="2"/>
</dbReference>
<dbReference type="SUPFAM" id="SSF47473">
    <property type="entry name" value="EF-hand"/>
    <property type="match status" value="1"/>
</dbReference>
<evidence type="ECO:0000256" key="2">
    <source>
        <dbReference type="ARBA" id="ARBA00022837"/>
    </source>
</evidence>
<dbReference type="Pfam" id="PF13405">
    <property type="entry name" value="EF-hand_6"/>
    <property type="match status" value="1"/>
</dbReference>